<gene>
    <name evidence="2" type="ORF">NE398_21870</name>
</gene>
<protein>
    <submittedName>
        <fullName evidence="2">YopX family protein</fullName>
    </submittedName>
</protein>
<feature type="domain" description="YopX protein" evidence="1">
    <location>
        <begin position="1"/>
        <end position="21"/>
    </location>
</feature>
<proteinExistence type="predicted"/>
<keyword evidence="3" id="KW-1185">Reference proteome</keyword>
<reference evidence="2" key="1">
    <citation type="submission" date="2022-05" db="EMBL/GenBank/DDBJ databases">
        <title>Draft genome sequence of Clostridium tertium strain CP3 isolated from Peru.</title>
        <authorList>
            <person name="Hurtado R."/>
            <person name="Lima L."/>
            <person name="Sousa T."/>
            <person name="Jaiswal A.K."/>
            <person name="Tiwari S."/>
            <person name="Maturrano L."/>
            <person name="Brenig B."/>
            <person name="Azevedo V."/>
        </authorList>
    </citation>
    <scope>NUCLEOTIDE SEQUENCE</scope>
    <source>
        <strain evidence="2">CP3</strain>
    </source>
</reference>
<feature type="non-terminal residue" evidence="2">
    <location>
        <position position="21"/>
    </location>
</feature>
<dbReference type="EMBL" id="JAMRYU010000160">
    <property type="protein sequence ID" value="MDC4242764.1"/>
    <property type="molecule type" value="Genomic_DNA"/>
</dbReference>
<comment type="caution">
    <text evidence="2">The sequence shown here is derived from an EMBL/GenBank/DDBJ whole genome shotgun (WGS) entry which is preliminary data.</text>
</comment>
<dbReference type="Proteomes" id="UP001141183">
    <property type="component" value="Unassembled WGS sequence"/>
</dbReference>
<sequence length="21" mass="2430">MQYTGLKDKNGKEIYEGDIVK</sequence>
<dbReference type="SUPFAM" id="SSF159006">
    <property type="entry name" value="YopX-like"/>
    <property type="match status" value="1"/>
</dbReference>
<evidence type="ECO:0000313" key="2">
    <source>
        <dbReference type="EMBL" id="MDC4242764.1"/>
    </source>
</evidence>
<dbReference type="InterPro" id="IPR019096">
    <property type="entry name" value="YopX_protein"/>
</dbReference>
<evidence type="ECO:0000259" key="1">
    <source>
        <dbReference type="Pfam" id="PF09643"/>
    </source>
</evidence>
<dbReference type="Pfam" id="PF09643">
    <property type="entry name" value="YopX"/>
    <property type="match status" value="1"/>
</dbReference>
<dbReference type="AlphaFoldDB" id="A0A9X3XSB3"/>
<accession>A0A9X3XSB3</accession>
<dbReference type="InterPro" id="IPR023385">
    <property type="entry name" value="YopX-like_C"/>
</dbReference>
<name>A0A9X3XSB3_9CLOT</name>
<evidence type="ECO:0000313" key="3">
    <source>
        <dbReference type="Proteomes" id="UP001141183"/>
    </source>
</evidence>
<organism evidence="2 3">
    <name type="scientific">Clostridium tertium</name>
    <dbReference type="NCBI Taxonomy" id="1559"/>
    <lineage>
        <taxon>Bacteria</taxon>
        <taxon>Bacillati</taxon>
        <taxon>Bacillota</taxon>
        <taxon>Clostridia</taxon>
        <taxon>Eubacteriales</taxon>
        <taxon>Clostridiaceae</taxon>
        <taxon>Clostridium</taxon>
    </lineage>
</organism>
<dbReference type="Gene3D" id="2.30.30.290">
    <property type="entry name" value="YopX-like domains"/>
    <property type="match status" value="1"/>
</dbReference>